<comment type="caution">
    <text evidence="2">The sequence shown here is derived from an EMBL/GenBank/DDBJ whole genome shotgun (WGS) entry which is preliminary data.</text>
</comment>
<feature type="region of interest" description="Disordered" evidence="1">
    <location>
        <begin position="1"/>
        <end position="56"/>
    </location>
</feature>
<keyword evidence="3" id="KW-1185">Reference proteome</keyword>
<dbReference type="Proteomes" id="UP000310108">
    <property type="component" value="Unassembled WGS sequence"/>
</dbReference>
<feature type="non-terminal residue" evidence="2">
    <location>
        <position position="1"/>
    </location>
</feature>
<dbReference type="EMBL" id="PJEX01000334">
    <property type="protein sequence ID" value="TKW51099.1"/>
    <property type="molecule type" value="Genomic_DNA"/>
</dbReference>
<evidence type="ECO:0000256" key="1">
    <source>
        <dbReference type="SAM" id="MobiDB-lite"/>
    </source>
</evidence>
<reference evidence="2 3" key="1">
    <citation type="journal article" date="2019" name="PLoS ONE">
        <title>Comparative genome analysis indicates high evolutionary potential of pathogenicity genes in Colletotrichum tanaceti.</title>
        <authorList>
            <person name="Lelwala R.V."/>
            <person name="Korhonen P.K."/>
            <person name="Young N.D."/>
            <person name="Scott J.B."/>
            <person name="Ades P.A."/>
            <person name="Gasser R.B."/>
            <person name="Taylor P.W.J."/>
        </authorList>
    </citation>
    <scope>NUCLEOTIDE SEQUENCE [LARGE SCALE GENOMIC DNA]</scope>
    <source>
        <strain evidence="2">BRIP57314</strain>
    </source>
</reference>
<evidence type="ECO:0000313" key="3">
    <source>
        <dbReference type="Proteomes" id="UP000310108"/>
    </source>
</evidence>
<evidence type="ECO:0000313" key="2">
    <source>
        <dbReference type="EMBL" id="TKW51099.1"/>
    </source>
</evidence>
<accession>A0A4U6X837</accession>
<protein>
    <submittedName>
        <fullName evidence="2">Uncharacterized protein</fullName>
    </submittedName>
</protein>
<proteinExistence type="predicted"/>
<sequence>KNIRGRQAETGGSRGRRLEDGLHPSAEPARHVPGGGRGVHKDARSRHHRFPGAGRVGGFGRVEPAVARLPAHSYRGVPGEGLGGRLMVFLVCFTHTNHGKDNFQTPGLIATSLFVRGEAYALAQAFPSSKLGIIVVIRASACESYFHLQYADKILFSSLSYWVPTVYRRLPGFHP</sequence>
<gene>
    <name evidence="2" type="ORF">CTA1_12213</name>
</gene>
<dbReference type="AlphaFoldDB" id="A0A4U6X837"/>
<name>A0A4U6X837_9PEZI</name>
<organism evidence="2 3">
    <name type="scientific">Colletotrichum tanaceti</name>
    <dbReference type="NCBI Taxonomy" id="1306861"/>
    <lineage>
        <taxon>Eukaryota</taxon>
        <taxon>Fungi</taxon>
        <taxon>Dikarya</taxon>
        <taxon>Ascomycota</taxon>
        <taxon>Pezizomycotina</taxon>
        <taxon>Sordariomycetes</taxon>
        <taxon>Hypocreomycetidae</taxon>
        <taxon>Glomerellales</taxon>
        <taxon>Glomerellaceae</taxon>
        <taxon>Colletotrichum</taxon>
        <taxon>Colletotrichum destructivum species complex</taxon>
    </lineage>
</organism>